<dbReference type="PROSITE" id="PS00028">
    <property type="entry name" value="ZINC_FINGER_C2H2_1"/>
    <property type="match status" value="2"/>
</dbReference>
<gene>
    <name evidence="10" type="primary">LOC101725899</name>
</gene>
<evidence type="ECO:0000256" key="4">
    <source>
        <dbReference type="ARBA" id="ARBA00022771"/>
    </source>
</evidence>
<dbReference type="GO" id="GO:0008270">
    <property type="term" value="F:zinc ion binding"/>
    <property type="evidence" value="ECO:0007669"/>
    <property type="project" value="UniProtKB-KW"/>
</dbReference>
<dbReference type="PANTHER" id="PTHR23234">
    <property type="entry name" value="ZNF44 PROTEIN"/>
    <property type="match status" value="1"/>
</dbReference>
<evidence type="ECO:0000256" key="1">
    <source>
        <dbReference type="ARBA" id="ARBA00004123"/>
    </source>
</evidence>
<comment type="subcellular location">
    <subcellularLocation>
        <location evidence="1">Nucleus</location>
    </subcellularLocation>
</comment>
<dbReference type="PROSITE" id="PS50805">
    <property type="entry name" value="KRAB"/>
    <property type="match status" value="1"/>
</dbReference>
<proteinExistence type="predicted"/>
<dbReference type="Gene3D" id="6.10.140.140">
    <property type="match status" value="1"/>
</dbReference>
<reference evidence="10" key="1">
    <citation type="submission" date="2025-08" db="UniProtKB">
        <authorList>
            <consortium name="RefSeq"/>
        </authorList>
    </citation>
    <scope>IDENTIFICATION</scope>
</reference>
<dbReference type="SUPFAM" id="SSF109640">
    <property type="entry name" value="KRAB domain (Kruppel-associated box)"/>
    <property type="match status" value="1"/>
</dbReference>
<dbReference type="InterPro" id="IPR001909">
    <property type="entry name" value="KRAB"/>
</dbReference>
<evidence type="ECO:0000313" key="10">
    <source>
        <dbReference type="RefSeq" id="XP_021116488.1"/>
    </source>
</evidence>
<dbReference type="GO" id="GO:0005634">
    <property type="term" value="C:nucleus"/>
    <property type="evidence" value="ECO:0007669"/>
    <property type="project" value="UniProtKB-SubCell"/>
</dbReference>
<dbReference type="InterPro" id="IPR013087">
    <property type="entry name" value="Znf_C2H2_type"/>
</dbReference>
<dbReference type="InterPro" id="IPR036051">
    <property type="entry name" value="KRAB_dom_sf"/>
</dbReference>
<dbReference type="Proteomes" id="UP000694906">
    <property type="component" value="Unplaced"/>
</dbReference>
<dbReference type="FunFam" id="3.30.160.60:FF:000184">
    <property type="entry name" value="Zinc finger protein 333"/>
    <property type="match status" value="2"/>
</dbReference>
<name>A0AAX6T8U1_HETGA</name>
<keyword evidence="5" id="KW-0862">Zinc</keyword>
<dbReference type="CDD" id="cd07765">
    <property type="entry name" value="KRAB_A-box"/>
    <property type="match status" value="1"/>
</dbReference>
<dbReference type="SMART" id="SM00349">
    <property type="entry name" value="KRAB"/>
    <property type="match status" value="1"/>
</dbReference>
<dbReference type="InterPro" id="IPR036236">
    <property type="entry name" value="Znf_C2H2_sf"/>
</dbReference>
<dbReference type="Pfam" id="PF01352">
    <property type="entry name" value="KRAB"/>
    <property type="match status" value="1"/>
</dbReference>
<sequence length="380" mass="44667">MVQEAVTFEDVAVNFTAEEWALLDPSQKKLYRDVMWETFRNVTAIERNCNDQQVEDEYKSCRRNRRSEEVDKWYQHELWYQHEDMMFCSPDGNVYMKTVGTKRSESFAYRKHLIFHSPENVPGLKLYEYQSFQEKLSNCSTHEEACTEFQYFQKYAKKTPGEKACGYKQSGTFSDGTEGTNIEEEKPFEYKQDVQAVSALNYVEIRKRHHNRVDPYVSVQSGKGFDSHHDVQMHESAYTGEKHYECKNSGKSLTNSSSFCKFKRGETEEKHYVCKHCGKAFGTPFTCQNHERIHTGEKPYVCKQCGKAFGTQFNCENHEKIHTGEKRYNLYSNKMEISEEMDTFIHPYELSMLKQEDINILNNLIPVKVIEEVIEKQPRN</sequence>
<dbReference type="GO" id="GO:0006355">
    <property type="term" value="P:regulation of DNA-templated transcription"/>
    <property type="evidence" value="ECO:0007669"/>
    <property type="project" value="InterPro"/>
</dbReference>
<evidence type="ECO:0000259" key="7">
    <source>
        <dbReference type="PROSITE" id="PS50157"/>
    </source>
</evidence>
<evidence type="ECO:0000256" key="6">
    <source>
        <dbReference type="PROSITE-ProRule" id="PRU00042"/>
    </source>
</evidence>
<keyword evidence="2" id="KW-0479">Metal-binding</keyword>
<evidence type="ECO:0000313" key="9">
    <source>
        <dbReference type="Proteomes" id="UP000694906"/>
    </source>
</evidence>
<feature type="domain" description="C2H2-type" evidence="7">
    <location>
        <begin position="300"/>
        <end position="327"/>
    </location>
</feature>
<dbReference type="SUPFAM" id="SSF57667">
    <property type="entry name" value="beta-beta-alpha zinc fingers"/>
    <property type="match status" value="2"/>
</dbReference>
<dbReference type="RefSeq" id="XP_021116488.1">
    <property type="nucleotide sequence ID" value="XM_021260829.1"/>
</dbReference>
<keyword evidence="9" id="KW-1185">Reference proteome</keyword>
<protein>
    <submittedName>
        <fullName evidence="10">Zinc finger protein 124-like</fullName>
    </submittedName>
</protein>
<accession>A0AAX6T8U1</accession>
<feature type="domain" description="KRAB" evidence="8">
    <location>
        <begin position="6"/>
        <end position="85"/>
    </location>
</feature>
<dbReference type="PANTHER" id="PTHR23234:SF10">
    <property type="entry name" value="RIKEN CDNA 6720489N17 GENE-RELATED"/>
    <property type="match status" value="1"/>
</dbReference>
<dbReference type="Gene3D" id="3.30.160.60">
    <property type="entry name" value="Classic Zinc Finger"/>
    <property type="match status" value="3"/>
</dbReference>
<dbReference type="GeneID" id="101725899"/>
<dbReference type="SMART" id="SM00355">
    <property type="entry name" value="ZnF_C2H2"/>
    <property type="match status" value="2"/>
</dbReference>
<dbReference type="InterPro" id="IPR050758">
    <property type="entry name" value="Znf_C2H2-type"/>
</dbReference>
<feature type="domain" description="C2H2-type" evidence="7">
    <location>
        <begin position="272"/>
        <end position="299"/>
    </location>
</feature>
<evidence type="ECO:0000259" key="8">
    <source>
        <dbReference type="PROSITE" id="PS50805"/>
    </source>
</evidence>
<evidence type="ECO:0000256" key="5">
    <source>
        <dbReference type="ARBA" id="ARBA00022833"/>
    </source>
</evidence>
<dbReference type="AlphaFoldDB" id="A0AAX6T8U1"/>
<dbReference type="PROSITE" id="PS50157">
    <property type="entry name" value="ZINC_FINGER_C2H2_2"/>
    <property type="match status" value="2"/>
</dbReference>
<organism evidence="9 10">
    <name type="scientific">Heterocephalus glaber</name>
    <name type="common">Naked mole rat</name>
    <dbReference type="NCBI Taxonomy" id="10181"/>
    <lineage>
        <taxon>Eukaryota</taxon>
        <taxon>Metazoa</taxon>
        <taxon>Chordata</taxon>
        <taxon>Craniata</taxon>
        <taxon>Vertebrata</taxon>
        <taxon>Euteleostomi</taxon>
        <taxon>Mammalia</taxon>
        <taxon>Eutheria</taxon>
        <taxon>Euarchontoglires</taxon>
        <taxon>Glires</taxon>
        <taxon>Rodentia</taxon>
        <taxon>Hystricomorpha</taxon>
        <taxon>Bathyergidae</taxon>
        <taxon>Heterocephalus</taxon>
    </lineage>
</organism>
<keyword evidence="4 6" id="KW-0863">Zinc-finger</keyword>
<keyword evidence="3" id="KW-0677">Repeat</keyword>
<evidence type="ECO:0000256" key="2">
    <source>
        <dbReference type="ARBA" id="ARBA00022723"/>
    </source>
</evidence>
<evidence type="ECO:0000256" key="3">
    <source>
        <dbReference type="ARBA" id="ARBA00022737"/>
    </source>
</evidence>